<reference evidence="1" key="1">
    <citation type="submission" date="2021-09" db="EMBL/GenBank/DDBJ databases">
        <authorList>
            <consortium name="AG Swart"/>
            <person name="Singh M."/>
            <person name="Singh A."/>
            <person name="Seah K."/>
            <person name="Emmerich C."/>
        </authorList>
    </citation>
    <scope>NUCLEOTIDE SEQUENCE</scope>
    <source>
        <strain evidence="1">ATCC30299</strain>
    </source>
</reference>
<evidence type="ECO:0000313" key="2">
    <source>
        <dbReference type="Proteomes" id="UP001162131"/>
    </source>
</evidence>
<protein>
    <recommendedName>
        <fullName evidence="3">Secreted protein</fullName>
    </recommendedName>
</protein>
<dbReference type="Proteomes" id="UP001162131">
    <property type="component" value="Unassembled WGS sequence"/>
</dbReference>
<comment type="caution">
    <text evidence="1">The sequence shown here is derived from an EMBL/GenBank/DDBJ whole genome shotgun (WGS) entry which is preliminary data.</text>
</comment>
<name>A0AAU9JR95_9CILI</name>
<evidence type="ECO:0008006" key="3">
    <source>
        <dbReference type="Google" id="ProtNLM"/>
    </source>
</evidence>
<gene>
    <name evidence="1" type="ORF">BSTOLATCC_MIC42309</name>
</gene>
<proteinExistence type="predicted"/>
<organism evidence="1 2">
    <name type="scientific">Blepharisma stoltei</name>
    <dbReference type="NCBI Taxonomy" id="1481888"/>
    <lineage>
        <taxon>Eukaryota</taxon>
        <taxon>Sar</taxon>
        <taxon>Alveolata</taxon>
        <taxon>Ciliophora</taxon>
        <taxon>Postciliodesmatophora</taxon>
        <taxon>Heterotrichea</taxon>
        <taxon>Heterotrichida</taxon>
        <taxon>Blepharismidae</taxon>
        <taxon>Blepharisma</taxon>
    </lineage>
</organism>
<dbReference type="EMBL" id="CAJZBQ010000041">
    <property type="protein sequence ID" value="CAG9327051.1"/>
    <property type="molecule type" value="Genomic_DNA"/>
</dbReference>
<sequence length="73" mass="8544">MFANFCNSEYKNLNFIIFLVYLCTSKMVRIHALRTCVEFCSQEGNGVYQSGICAWKKILALRGHWCFSQMHIE</sequence>
<evidence type="ECO:0000313" key="1">
    <source>
        <dbReference type="EMBL" id="CAG9327051.1"/>
    </source>
</evidence>
<dbReference type="AlphaFoldDB" id="A0AAU9JR95"/>
<keyword evidence="2" id="KW-1185">Reference proteome</keyword>
<accession>A0AAU9JR95</accession>